<dbReference type="AlphaFoldDB" id="A0A0G2Z844"/>
<accession>A0A0G2Z844</accession>
<sequence>MLKAVITLLVLIFLLTQFTSVLANRTFEVNVGAGFMYLLSTEIIYAFPGGLSLSTRLGLIPPIIPGSIFMVSLDIDAGYQKRFGSFYYRLSSGLMVVTALESLRFKFMPMLNPEIGWYFSWLKVKLGGAIVYDLEGKQPAFLPYVNLSLVF</sequence>
<dbReference type="KEGG" id="kpf:IX53_07845"/>
<evidence type="ECO:0000313" key="2">
    <source>
        <dbReference type="EMBL" id="AKI97737.1"/>
    </source>
</evidence>
<keyword evidence="1" id="KW-1133">Transmembrane helix</keyword>
<dbReference type="OrthoDB" id="9958621at2"/>
<name>A0A0G2Z844_9BACT</name>
<dbReference type="RefSeq" id="WP_047754872.1">
    <property type="nucleotide sequence ID" value="NZ_CAJUHA010000017.1"/>
</dbReference>
<keyword evidence="1" id="KW-0812">Transmembrane</keyword>
<keyword evidence="3" id="KW-1185">Reference proteome</keyword>
<gene>
    <name evidence="2" type="ORF">IX53_07845</name>
</gene>
<evidence type="ECO:0000256" key="1">
    <source>
        <dbReference type="SAM" id="Phobius"/>
    </source>
</evidence>
<keyword evidence="1" id="KW-0472">Membrane</keyword>
<dbReference type="STRING" id="1330330.IX53_07845"/>
<evidence type="ECO:0008006" key="4">
    <source>
        <dbReference type="Google" id="ProtNLM"/>
    </source>
</evidence>
<reference evidence="2 3" key="1">
    <citation type="submission" date="2015-04" db="EMBL/GenBank/DDBJ databases">
        <title>Complete Genome Sequence of Kosmotoga pacifica SLHLJ1.</title>
        <authorList>
            <person name="Jiang L.J."/>
            <person name="Shao Z.Z."/>
            <person name="Jebbar M."/>
        </authorList>
    </citation>
    <scope>NUCLEOTIDE SEQUENCE [LARGE SCALE GENOMIC DNA]</scope>
    <source>
        <strain evidence="2 3">SLHLJ1</strain>
    </source>
</reference>
<dbReference type="PATRIC" id="fig|1330330.3.peg.1587"/>
<organism evidence="2 3">
    <name type="scientific">Kosmotoga pacifica</name>
    <dbReference type="NCBI Taxonomy" id="1330330"/>
    <lineage>
        <taxon>Bacteria</taxon>
        <taxon>Thermotogati</taxon>
        <taxon>Thermotogota</taxon>
        <taxon>Thermotogae</taxon>
        <taxon>Kosmotogales</taxon>
        <taxon>Kosmotogaceae</taxon>
        <taxon>Kosmotoga</taxon>
    </lineage>
</organism>
<protein>
    <recommendedName>
        <fullName evidence="4">DUF3996 domain-containing protein</fullName>
    </recommendedName>
</protein>
<dbReference type="Proteomes" id="UP000035159">
    <property type="component" value="Chromosome"/>
</dbReference>
<dbReference type="EMBL" id="CP011232">
    <property type="protein sequence ID" value="AKI97737.1"/>
    <property type="molecule type" value="Genomic_DNA"/>
</dbReference>
<feature type="transmembrane region" description="Helical" evidence="1">
    <location>
        <begin position="33"/>
        <end position="51"/>
    </location>
</feature>
<evidence type="ECO:0000313" key="3">
    <source>
        <dbReference type="Proteomes" id="UP000035159"/>
    </source>
</evidence>
<proteinExistence type="predicted"/>